<dbReference type="Proteomes" id="UP001176960">
    <property type="component" value="Unassembled WGS sequence"/>
</dbReference>
<dbReference type="NCBIfam" id="NF004347">
    <property type="entry name" value="PRK05728.1-4"/>
    <property type="match status" value="1"/>
</dbReference>
<dbReference type="EMBL" id="CATKSH010000014">
    <property type="protein sequence ID" value="CAI9121363.1"/>
    <property type="molecule type" value="Genomic_DNA"/>
</dbReference>
<dbReference type="GO" id="GO:0003887">
    <property type="term" value="F:DNA-directed DNA polymerase activity"/>
    <property type="evidence" value="ECO:0007669"/>
    <property type="project" value="UniProtKB-EC"/>
</dbReference>
<keyword evidence="2" id="KW-1185">Reference proteome</keyword>
<dbReference type="Pfam" id="PF04364">
    <property type="entry name" value="DNA_pol3_chi"/>
    <property type="match status" value="1"/>
</dbReference>
<keyword evidence="1" id="KW-0548">Nucleotidyltransferase</keyword>
<dbReference type="InterPro" id="IPR007459">
    <property type="entry name" value="DNA_pol3_chi"/>
</dbReference>
<evidence type="ECO:0000313" key="1">
    <source>
        <dbReference type="EMBL" id="CAI9121363.1"/>
    </source>
</evidence>
<gene>
    <name evidence="1" type="ORF">LMG32879_002210</name>
</gene>
<dbReference type="SUPFAM" id="SSF102400">
    <property type="entry name" value="DNA polymerase III chi subunit"/>
    <property type="match status" value="1"/>
</dbReference>
<reference evidence="1" key="1">
    <citation type="submission" date="2023-03" db="EMBL/GenBank/DDBJ databases">
        <authorList>
            <person name="Cleenwerck I."/>
        </authorList>
    </citation>
    <scope>NUCLEOTIDE SEQUENCE</scope>
    <source>
        <strain evidence="1">LMG 32879</strain>
    </source>
</reference>
<dbReference type="PANTHER" id="PTHR38767:SF1">
    <property type="entry name" value="DNA POLYMERASE III SUBUNIT CHI"/>
    <property type="match status" value="1"/>
</dbReference>
<dbReference type="PANTHER" id="PTHR38767">
    <property type="entry name" value="DNA POLYMERASE III SUBUNIT CHI"/>
    <property type="match status" value="1"/>
</dbReference>
<dbReference type="RefSeq" id="WP_289840698.1">
    <property type="nucleotide sequence ID" value="NZ_CATKSH010000014.1"/>
</dbReference>
<organism evidence="1 2">
    <name type="scientific">Brytella acorum</name>
    <dbReference type="NCBI Taxonomy" id="2959299"/>
    <lineage>
        <taxon>Bacteria</taxon>
        <taxon>Pseudomonadati</taxon>
        <taxon>Pseudomonadota</taxon>
        <taxon>Alphaproteobacteria</taxon>
        <taxon>Acetobacterales</taxon>
        <taxon>Acetobacteraceae</taxon>
        <taxon>Brytella</taxon>
    </lineage>
</organism>
<dbReference type="AlphaFoldDB" id="A0AA35Y4R5"/>
<dbReference type="EC" id="2.7.7.7" evidence="1"/>
<name>A0AA35Y4R5_9PROT</name>
<comment type="caution">
    <text evidence="1">The sequence shown here is derived from an EMBL/GenBank/DDBJ whole genome shotgun (WGS) entry which is preliminary data.</text>
</comment>
<dbReference type="GO" id="GO:0003677">
    <property type="term" value="F:DNA binding"/>
    <property type="evidence" value="ECO:0007669"/>
    <property type="project" value="InterPro"/>
</dbReference>
<dbReference type="GO" id="GO:0032298">
    <property type="term" value="P:positive regulation of DNA-templated DNA replication initiation"/>
    <property type="evidence" value="ECO:0007669"/>
    <property type="project" value="TreeGrafter"/>
</dbReference>
<keyword evidence="1" id="KW-0808">Transferase</keyword>
<evidence type="ECO:0000313" key="2">
    <source>
        <dbReference type="Proteomes" id="UP001176960"/>
    </source>
</evidence>
<sequence>MTEIGFYHLTRSTVIEAMPQLLGRTLSSGQRAVIRCVDVAAVKALDAALWQVRDPVWLPHGSAALGHGPRQPIWLTAGDDVPNDASFLFLLDGGAAEDLDRFTRVFDLFDGGDEAAVGRARARWSRAKKEGHALTYWQQQSQGWRRAHQA</sequence>
<dbReference type="GO" id="GO:0006260">
    <property type="term" value="P:DNA replication"/>
    <property type="evidence" value="ECO:0007669"/>
    <property type="project" value="InterPro"/>
</dbReference>
<accession>A0AA35Y4R5</accession>
<proteinExistence type="predicted"/>
<protein>
    <submittedName>
        <fullName evidence="1">DNA polymerase III subunit chi</fullName>
        <ecNumber evidence="1">2.7.7.7</ecNumber>
    </submittedName>
</protein>
<dbReference type="Gene3D" id="3.40.50.10110">
    <property type="entry name" value="DNA polymerase III subunit chi"/>
    <property type="match status" value="1"/>
</dbReference>
<dbReference type="InterPro" id="IPR036768">
    <property type="entry name" value="PolIII_chi_sf"/>
</dbReference>